<dbReference type="PANTHER" id="PTHR38474">
    <property type="entry name" value="SLR0299 PROTEIN"/>
    <property type="match status" value="1"/>
</dbReference>
<dbReference type="Pfam" id="PF00302">
    <property type="entry name" value="CAT"/>
    <property type="match status" value="1"/>
</dbReference>
<organism evidence="1 2">
    <name type="scientific">Neolewinella aurantiaca</name>
    <dbReference type="NCBI Taxonomy" id="2602767"/>
    <lineage>
        <taxon>Bacteria</taxon>
        <taxon>Pseudomonadati</taxon>
        <taxon>Bacteroidota</taxon>
        <taxon>Saprospiria</taxon>
        <taxon>Saprospirales</taxon>
        <taxon>Lewinellaceae</taxon>
        <taxon>Neolewinella</taxon>
    </lineage>
</organism>
<dbReference type="Proteomes" id="UP000321907">
    <property type="component" value="Unassembled WGS sequence"/>
</dbReference>
<evidence type="ECO:0000313" key="2">
    <source>
        <dbReference type="Proteomes" id="UP000321907"/>
    </source>
</evidence>
<dbReference type="AlphaFoldDB" id="A0A5C7FX26"/>
<dbReference type="EMBL" id="VOXD01000003">
    <property type="protein sequence ID" value="TXF91264.1"/>
    <property type="molecule type" value="Genomic_DNA"/>
</dbReference>
<proteinExistence type="predicted"/>
<dbReference type="GO" id="GO:0008811">
    <property type="term" value="F:chloramphenicol O-acetyltransferase activity"/>
    <property type="evidence" value="ECO:0007669"/>
    <property type="project" value="InterPro"/>
</dbReference>
<dbReference type="RefSeq" id="WP_147929283.1">
    <property type="nucleotide sequence ID" value="NZ_VOXD01000003.1"/>
</dbReference>
<keyword evidence="1" id="KW-0808">Transferase</keyword>
<dbReference type="PANTHER" id="PTHR38474:SF1">
    <property type="entry name" value="SLR0299 PROTEIN"/>
    <property type="match status" value="1"/>
</dbReference>
<gene>
    <name evidence="1" type="ORF">FUA23_03305</name>
</gene>
<comment type="caution">
    <text evidence="1">The sequence shown here is derived from an EMBL/GenBank/DDBJ whole genome shotgun (WGS) entry which is preliminary data.</text>
</comment>
<reference evidence="1 2" key="1">
    <citation type="submission" date="2019-08" db="EMBL/GenBank/DDBJ databases">
        <title>Lewinella sp. strain SSH13 Genome sequencing and assembly.</title>
        <authorList>
            <person name="Kim I."/>
        </authorList>
    </citation>
    <scope>NUCLEOTIDE SEQUENCE [LARGE SCALE GENOMIC DNA]</scope>
    <source>
        <strain evidence="1 2">SSH13</strain>
    </source>
</reference>
<dbReference type="Gene3D" id="3.30.559.10">
    <property type="entry name" value="Chloramphenicol acetyltransferase-like domain"/>
    <property type="match status" value="1"/>
</dbReference>
<dbReference type="SMART" id="SM01059">
    <property type="entry name" value="CAT"/>
    <property type="match status" value="1"/>
</dbReference>
<sequence length="234" mass="26820">MKKIQFDEHRQAHFAHFNSMANPHFGITAEVDITVFLDCVRRSPTLRFTPAMVYLISRAALEIVPFRWRIRRCNNGDKEAVEIVEHSNLRPSFAVPTATSSAFSFCTVDYNEDPLAFHTAAEAVMERMKHEPSFEDEPGADDYLFLSTFPWASFTSVTHAMPAADQGDSVPRIVWGKYHKKDNKVMMPLAVQAHHAVVDGSDLGRYYQEIQRLFDKSEEILNFFQSNHPPLSRR</sequence>
<keyword evidence="2" id="KW-1185">Reference proteome</keyword>
<dbReference type="OrthoDB" id="9801766at2"/>
<evidence type="ECO:0000313" key="1">
    <source>
        <dbReference type="EMBL" id="TXF91264.1"/>
    </source>
</evidence>
<dbReference type="SUPFAM" id="SSF52777">
    <property type="entry name" value="CoA-dependent acyltransferases"/>
    <property type="match status" value="1"/>
</dbReference>
<protein>
    <submittedName>
        <fullName evidence="1">Chloramphenicol acetyltransferase</fullName>
    </submittedName>
</protein>
<dbReference type="InterPro" id="IPR001707">
    <property type="entry name" value="Cmp_AcTrfase"/>
</dbReference>
<dbReference type="InterPro" id="IPR023213">
    <property type="entry name" value="CAT-like_dom_sf"/>
</dbReference>
<name>A0A5C7FX26_9BACT</name>
<accession>A0A5C7FX26</accession>